<gene>
    <name evidence="1" type="ORF">OG549_05005</name>
</gene>
<accession>A0AAU2UY33</accession>
<dbReference type="AlphaFoldDB" id="A0AAU2UY33"/>
<protein>
    <submittedName>
        <fullName evidence="1">Uncharacterized protein</fullName>
    </submittedName>
</protein>
<evidence type="ECO:0000313" key="1">
    <source>
        <dbReference type="EMBL" id="WTW60047.1"/>
    </source>
</evidence>
<sequence length="215" mass="23978">MAHPTWESKPITFDTTGFEHLDGTRWFDPNTRDVVVLSVQQALPRSPVWLYEIDVLRRELARTHAARRIPGPTPALAPNPTATLLEADAVYLDGAMALYTLVAEKLPKSATGRLFRASFVLAKADRTAVLTGQFEEWQISGMRESMVLIKTGAGAKKDGGHPYDPQLPYERSDDPAWDAQFPHHPLTKARAWARTVRESAVVDRNFAALPPLRAR</sequence>
<dbReference type="EMBL" id="CP108318">
    <property type="protein sequence ID" value="WTW60047.1"/>
    <property type="molecule type" value="Genomic_DNA"/>
</dbReference>
<organism evidence="1">
    <name type="scientific">Streptomyces sp. NBC_00003</name>
    <dbReference type="NCBI Taxonomy" id="2903608"/>
    <lineage>
        <taxon>Bacteria</taxon>
        <taxon>Bacillati</taxon>
        <taxon>Actinomycetota</taxon>
        <taxon>Actinomycetes</taxon>
        <taxon>Kitasatosporales</taxon>
        <taxon>Streptomycetaceae</taxon>
        <taxon>Streptomyces</taxon>
    </lineage>
</organism>
<name>A0AAU2UY33_9ACTN</name>
<proteinExistence type="predicted"/>
<reference evidence="1" key="1">
    <citation type="submission" date="2022-10" db="EMBL/GenBank/DDBJ databases">
        <title>The complete genomes of actinobacterial strains from the NBC collection.</title>
        <authorList>
            <person name="Joergensen T.S."/>
            <person name="Alvarez Arevalo M."/>
            <person name="Sterndorff E.B."/>
            <person name="Faurdal D."/>
            <person name="Vuksanovic O."/>
            <person name="Mourched A.-S."/>
            <person name="Charusanti P."/>
            <person name="Shaw S."/>
            <person name="Blin K."/>
            <person name="Weber T."/>
        </authorList>
    </citation>
    <scope>NUCLEOTIDE SEQUENCE</scope>
    <source>
        <strain evidence="1">NBC_00003</strain>
    </source>
</reference>